<dbReference type="AlphaFoldDB" id="A0A1R3KR37"/>
<proteinExistence type="predicted"/>
<accession>A0A1R3KR37</accession>
<evidence type="ECO:0000313" key="1">
    <source>
        <dbReference type="EMBL" id="OMP09530.1"/>
    </source>
</evidence>
<sequence length="33" mass="3502">MGRELGAGIDIDAEEDAIKRNGMVDKGLTDSSH</sequence>
<evidence type="ECO:0000313" key="2">
    <source>
        <dbReference type="Proteomes" id="UP000187203"/>
    </source>
</evidence>
<comment type="caution">
    <text evidence="1">The sequence shown here is derived from an EMBL/GenBank/DDBJ whole genome shotgun (WGS) entry which is preliminary data.</text>
</comment>
<dbReference type="EMBL" id="AWUE01012330">
    <property type="protein sequence ID" value="OMP09530.1"/>
    <property type="molecule type" value="Genomic_DNA"/>
</dbReference>
<protein>
    <submittedName>
        <fullName evidence="1">Uncharacterized protein</fullName>
    </submittedName>
</protein>
<organism evidence="1 2">
    <name type="scientific">Corchorus olitorius</name>
    <dbReference type="NCBI Taxonomy" id="93759"/>
    <lineage>
        <taxon>Eukaryota</taxon>
        <taxon>Viridiplantae</taxon>
        <taxon>Streptophyta</taxon>
        <taxon>Embryophyta</taxon>
        <taxon>Tracheophyta</taxon>
        <taxon>Spermatophyta</taxon>
        <taxon>Magnoliopsida</taxon>
        <taxon>eudicotyledons</taxon>
        <taxon>Gunneridae</taxon>
        <taxon>Pentapetalae</taxon>
        <taxon>rosids</taxon>
        <taxon>malvids</taxon>
        <taxon>Malvales</taxon>
        <taxon>Malvaceae</taxon>
        <taxon>Grewioideae</taxon>
        <taxon>Apeibeae</taxon>
        <taxon>Corchorus</taxon>
    </lineage>
</organism>
<dbReference type="Proteomes" id="UP000187203">
    <property type="component" value="Unassembled WGS sequence"/>
</dbReference>
<reference evidence="2" key="1">
    <citation type="submission" date="2013-09" db="EMBL/GenBank/DDBJ databases">
        <title>Corchorus olitorius genome sequencing.</title>
        <authorList>
            <person name="Alam M."/>
            <person name="Haque M.S."/>
            <person name="Islam M.S."/>
            <person name="Emdad E.M."/>
            <person name="Islam M.M."/>
            <person name="Ahmed B."/>
            <person name="Halim A."/>
            <person name="Hossen Q.M.M."/>
            <person name="Hossain M.Z."/>
            <person name="Ahmed R."/>
            <person name="Khan M.M."/>
            <person name="Islam R."/>
            <person name="Rashid M.M."/>
            <person name="Khan S.A."/>
            <person name="Rahman M.S."/>
            <person name="Alam M."/>
            <person name="Yahiya A.S."/>
            <person name="Khan M.S."/>
            <person name="Azam M.S."/>
            <person name="Haque T."/>
            <person name="Lashkar M.Z.H."/>
            <person name="Akhand A.I."/>
            <person name="Morshed G."/>
            <person name="Roy S."/>
            <person name="Uddin K.S."/>
            <person name="Rabeya T."/>
            <person name="Hossain A.S."/>
            <person name="Chowdhury A."/>
            <person name="Snigdha A.R."/>
            <person name="Mortoza M.S."/>
            <person name="Matin S.A."/>
            <person name="Hoque S.M.E."/>
            <person name="Islam M.K."/>
            <person name="Roy D.K."/>
            <person name="Haider R."/>
            <person name="Moosa M.M."/>
            <person name="Elias S.M."/>
            <person name="Hasan A.M."/>
            <person name="Jahan S."/>
            <person name="Shafiuddin M."/>
            <person name="Mahmood N."/>
            <person name="Shommy N.S."/>
        </authorList>
    </citation>
    <scope>NUCLEOTIDE SEQUENCE [LARGE SCALE GENOMIC DNA]</scope>
    <source>
        <strain evidence="2">cv. O-4</strain>
    </source>
</reference>
<keyword evidence="2" id="KW-1185">Reference proteome</keyword>
<gene>
    <name evidence="1" type="ORF">COLO4_05383</name>
</gene>
<name>A0A1R3KR37_9ROSI</name>